<evidence type="ECO:0000313" key="7">
    <source>
        <dbReference type="EMBL" id="KAF2201643.1"/>
    </source>
</evidence>
<accession>A0A9P4JSB0</accession>
<proteinExistence type="predicted"/>
<evidence type="ECO:0000256" key="1">
    <source>
        <dbReference type="ARBA" id="ARBA00004496"/>
    </source>
</evidence>
<feature type="coiled-coil region" evidence="5">
    <location>
        <begin position="356"/>
        <end position="435"/>
    </location>
</feature>
<protein>
    <recommendedName>
        <fullName evidence="9">M protein repeat protein</fullName>
    </recommendedName>
</protein>
<feature type="compositionally biased region" description="Low complexity" evidence="6">
    <location>
        <begin position="66"/>
        <end position="78"/>
    </location>
</feature>
<dbReference type="Gene3D" id="1.10.287.1490">
    <property type="match status" value="1"/>
</dbReference>
<name>A0A9P4JSB0_9PLEO</name>
<dbReference type="Proteomes" id="UP000799536">
    <property type="component" value="Unassembled WGS sequence"/>
</dbReference>
<evidence type="ECO:0000256" key="4">
    <source>
        <dbReference type="ARBA" id="ARBA00023175"/>
    </source>
</evidence>
<dbReference type="AlphaFoldDB" id="A0A9P4JSB0"/>
<organism evidence="7 8">
    <name type="scientific">Delitschia confertaspora ATCC 74209</name>
    <dbReference type="NCBI Taxonomy" id="1513339"/>
    <lineage>
        <taxon>Eukaryota</taxon>
        <taxon>Fungi</taxon>
        <taxon>Dikarya</taxon>
        <taxon>Ascomycota</taxon>
        <taxon>Pezizomycotina</taxon>
        <taxon>Dothideomycetes</taxon>
        <taxon>Pleosporomycetidae</taxon>
        <taxon>Pleosporales</taxon>
        <taxon>Delitschiaceae</taxon>
        <taxon>Delitschia</taxon>
    </lineage>
</organism>
<evidence type="ECO:0000313" key="8">
    <source>
        <dbReference type="Proteomes" id="UP000799536"/>
    </source>
</evidence>
<dbReference type="EMBL" id="ML993967">
    <property type="protein sequence ID" value="KAF2201643.1"/>
    <property type="molecule type" value="Genomic_DNA"/>
</dbReference>
<evidence type="ECO:0000256" key="5">
    <source>
        <dbReference type="SAM" id="Coils"/>
    </source>
</evidence>
<feature type="region of interest" description="Disordered" evidence="6">
    <location>
        <begin position="462"/>
        <end position="483"/>
    </location>
</feature>
<keyword evidence="8" id="KW-1185">Reference proteome</keyword>
<dbReference type="PANTHER" id="PTHR46349">
    <property type="entry name" value="CINGULIN-LIKE PROTEIN 1-RELATED"/>
    <property type="match status" value="1"/>
</dbReference>
<keyword evidence="2" id="KW-0963">Cytoplasm</keyword>
<feature type="region of interest" description="Disordered" evidence="6">
    <location>
        <begin position="19"/>
        <end position="139"/>
    </location>
</feature>
<dbReference type="OrthoDB" id="5413982at2759"/>
<evidence type="ECO:0000256" key="3">
    <source>
        <dbReference type="ARBA" id="ARBA00023123"/>
    </source>
</evidence>
<evidence type="ECO:0000256" key="6">
    <source>
        <dbReference type="SAM" id="MobiDB-lite"/>
    </source>
</evidence>
<comment type="subcellular location">
    <subcellularLocation>
        <location evidence="1">Cytoplasm</location>
    </subcellularLocation>
</comment>
<evidence type="ECO:0000256" key="2">
    <source>
        <dbReference type="ARBA" id="ARBA00022490"/>
    </source>
</evidence>
<gene>
    <name evidence="7" type="ORF">GQ43DRAFT_455625</name>
</gene>
<keyword evidence="4" id="KW-0505">Motor protein</keyword>
<keyword evidence="3" id="KW-0518">Myosin</keyword>
<sequence length="576" mass="64711">MAETDEEKAAKVAAAKKRYEQLKKQKAKKGKKKEEKPETIEAEPSTSTDKTEEKLEENAEERTEQTPLETFTETAEPAPAEPEESEEPSELPNSTTPSHGRKPSIAVESRLRSASFYRGDAGITPTSPTQGGDAVGDIYRKQAQRIEELEKENRRLTGEAEGAQERWKKMEEELEELRAGRGDAALAAERGVEVEKLKAEVTSLQRQLSHLQTQTSPLPSASVDDLNAQVASKSATIESLELEISNLHKQLTEQTNTTSDLQGQITVLQSSLEKAEQAADASKTELLDLKANLEKASEEALKEGSSRNSAETRIAQLEAELGAATRKASDEVSRADLLEKKVETLTTLHRENDARNQTRQREHQKVEREVAELRTRITGLSNENARLREAEQRRRKAEISSIDDSGVDELVDESRERLMARIRELEEESSELRRGIWRDRRKEMQPPIDAGHEARLYSSSGFQDVDLSGGHQQPRSPAAGRIGSSFQDVINSGISAFTRQTHHRGQSMAHGRDRQQSLSSLDDFEFDEDAFRLAQEEEQRKRLERVREVKRGLKNWEGWRADFVDVRAGWGGVFEV</sequence>
<keyword evidence="5" id="KW-0175">Coiled coil</keyword>
<reference evidence="7" key="1">
    <citation type="journal article" date="2020" name="Stud. Mycol.">
        <title>101 Dothideomycetes genomes: a test case for predicting lifestyles and emergence of pathogens.</title>
        <authorList>
            <person name="Haridas S."/>
            <person name="Albert R."/>
            <person name="Binder M."/>
            <person name="Bloem J."/>
            <person name="Labutti K."/>
            <person name="Salamov A."/>
            <person name="Andreopoulos B."/>
            <person name="Baker S."/>
            <person name="Barry K."/>
            <person name="Bills G."/>
            <person name="Bluhm B."/>
            <person name="Cannon C."/>
            <person name="Castanera R."/>
            <person name="Culley D."/>
            <person name="Daum C."/>
            <person name="Ezra D."/>
            <person name="Gonzalez J."/>
            <person name="Henrissat B."/>
            <person name="Kuo A."/>
            <person name="Liang C."/>
            <person name="Lipzen A."/>
            <person name="Lutzoni F."/>
            <person name="Magnuson J."/>
            <person name="Mondo S."/>
            <person name="Nolan M."/>
            <person name="Ohm R."/>
            <person name="Pangilinan J."/>
            <person name="Park H.-J."/>
            <person name="Ramirez L."/>
            <person name="Alfaro M."/>
            <person name="Sun H."/>
            <person name="Tritt A."/>
            <person name="Yoshinaga Y."/>
            <person name="Zwiers L.-H."/>
            <person name="Turgeon B."/>
            <person name="Goodwin S."/>
            <person name="Spatafora J."/>
            <person name="Crous P."/>
            <person name="Grigoriev I."/>
        </authorList>
    </citation>
    <scope>NUCLEOTIDE SEQUENCE</scope>
    <source>
        <strain evidence="7">ATCC 74209</strain>
    </source>
</reference>
<feature type="coiled-coil region" evidence="5">
    <location>
        <begin position="139"/>
        <end position="327"/>
    </location>
</feature>
<feature type="compositionally biased region" description="Basic and acidic residues" evidence="6">
    <location>
        <begin position="49"/>
        <end position="64"/>
    </location>
</feature>
<comment type="caution">
    <text evidence="7">The sequence shown here is derived from an EMBL/GenBank/DDBJ whole genome shotgun (WGS) entry which is preliminary data.</text>
</comment>
<dbReference type="PANTHER" id="PTHR46349:SF6">
    <property type="entry name" value="MYOSIN-6-LIKE"/>
    <property type="match status" value="1"/>
</dbReference>
<evidence type="ECO:0008006" key="9">
    <source>
        <dbReference type="Google" id="ProtNLM"/>
    </source>
</evidence>